<dbReference type="Pfam" id="PF13646">
    <property type="entry name" value="HEAT_2"/>
    <property type="match status" value="1"/>
</dbReference>
<dbReference type="AlphaFoldDB" id="A0A545TA38"/>
<evidence type="ECO:0000259" key="5">
    <source>
        <dbReference type="PROSITE" id="PS50072"/>
    </source>
</evidence>
<keyword evidence="3" id="KW-0413">Isomerase</keyword>
<dbReference type="InterPro" id="IPR029000">
    <property type="entry name" value="Cyclophilin-like_dom_sf"/>
</dbReference>
<feature type="signal peptide" evidence="4">
    <location>
        <begin position="1"/>
        <end position="24"/>
    </location>
</feature>
<dbReference type="EC" id="5.2.1.8" evidence="1"/>
<reference evidence="6 7" key="1">
    <citation type="submission" date="2019-06" db="EMBL/GenBank/DDBJ databases">
        <title>Draft genome of Aliikangiella marina GYP-15.</title>
        <authorList>
            <person name="Wang G."/>
        </authorList>
    </citation>
    <scope>NUCLEOTIDE SEQUENCE [LARGE SCALE GENOMIC DNA]</scope>
    <source>
        <strain evidence="6 7">GYP-15</strain>
    </source>
</reference>
<comment type="caution">
    <text evidence="6">The sequence shown here is derived from an EMBL/GenBank/DDBJ whole genome shotgun (WGS) entry which is preliminary data.</text>
</comment>
<gene>
    <name evidence="6" type="ORF">FLL45_14560</name>
</gene>
<keyword evidence="4" id="KW-0732">Signal</keyword>
<dbReference type="Pfam" id="PF00160">
    <property type="entry name" value="Pro_isomerase"/>
    <property type="match status" value="1"/>
</dbReference>
<dbReference type="Gene3D" id="2.40.100.10">
    <property type="entry name" value="Cyclophilin-like"/>
    <property type="match status" value="1"/>
</dbReference>
<keyword evidence="7" id="KW-1185">Reference proteome</keyword>
<dbReference type="InterPro" id="IPR011989">
    <property type="entry name" value="ARM-like"/>
</dbReference>
<dbReference type="OrthoDB" id="9807797at2"/>
<sequence length="566" mass="63100">MRCYRVIFTCFVACSLLITPLSRASESIEADKPMIHQIYELVDQRNAESLVFDQALQSQDKIIQKTALLGLARIGGQIALEKITPMLNNDSSELRKLAALGVGLSQQKNAAELLWQRLEKEKDLQVKHELYLGLGNLAPDNLITRMLARLDKEQQPETISAMFQGLAIALVFNRELKDDYQKIDYAKLLGLFAKGDTSHAMIGYFLNRIPGIENFLTVNDLLNISQQELSDEAKANLARLTAKITQKGNEKNREILAWLLEQSESSNIAVQQEALRAMRHLTSIPQALIQLGKHTKSTNPIVAHTALSTLANSELASEEMIALFKGQLKHQNDAMVVEAIRGLLKRQEKDEMSWVVQLLRHPSSYVKISLISQLNAKSQDDFKNTIKFFTTDPNKEVAAYAKRVVDKVATPKNVQAISPSFSEVSKTTNQIVTLKTTVGKIKIQLLESAPYTAWHFMRNAREGTFNNAYFSRVIGNFVAQGGDSIGDLSGASNQTIREEISFLNHEPMTVGMATSGKDTGTSQFFINTGRNFHLDRNYTVFGKVIEGQKAVIQMTNGAKILSIETN</sequence>
<dbReference type="PROSITE" id="PS50072">
    <property type="entry name" value="CSA_PPIASE_2"/>
    <property type="match status" value="1"/>
</dbReference>
<name>A0A545TA38_9GAMM</name>
<dbReference type="PANTHER" id="PTHR45625:SF4">
    <property type="entry name" value="PEPTIDYLPROLYL ISOMERASE DOMAIN AND WD REPEAT-CONTAINING PROTEIN 1"/>
    <property type="match status" value="1"/>
</dbReference>
<dbReference type="InterPro" id="IPR044666">
    <property type="entry name" value="Cyclophilin_A-like"/>
</dbReference>
<evidence type="ECO:0000256" key="4">
    <source>
        <dbReference type="SAM" id="SignalP"/>
    </source>
</evidence>
<evidence type="ECO:0000256" key="2">
    <source>
        <dbReference type="ARBA" id="ARBA00023110"/>
    </source>
</evidence>
<dbReference type="Proteomes" id="UP000317839">
    <property type="component" value="Unassembled WGS sequence"/>
</dbReference>
<dbReference type="GO" id="GO:0003755">
    <property type="term" value="F:peptidyl-prolyl cis-trans isomerase activity"/>
    <property type="evidence" value="ECO:0007669"/>
    <property type="project" value="UniProtKB-KW"/>
</dbReference>
<dbReference type="InterPro" id="IPR016024">
    <property type="entry name" value="ARM-type_fold"/>
</dbReference>
<keyword evidence="2" id="KW-0697">Rotamase</keyword>
<feature type="domain" description="PPIase cyclophilin-type" evidence="5">
    <location>
        <begin position="428"/>
        <end position="556"/>
    </location>
</feature>
<accession>A0A545TA38</accession>
<dbReference type="Gene3D" id="1.25.10.10">
    <property type="entry name" value="Leucine-rich Repeat Variant"/>
    <property type="match status" value="2"/>
</dbReference>
<proteinExistence type="predicted"/>
<dbReference type="InterPro" id="IPR002130">
    <property type="entry name" value="Cyclophilin-type_PPIase_dom"/>
</dbReference>
<dbReference type="EMBL" id="VIKR01000003">
    <property type="protein sequence ID" value="TQV74076.1"/>
    <property type="molecule type" value="Genomic_DNA"/>
</dbReference>
<dbReference type="PANTHER" id="PTHR45625">
    <property type="entry name" value="PEPTIDYL-PROLYL CIS-TRANS ISOMERASE-RELATED"/>
    <property type="match status" value="1"/>
</dbReference>
<feature type="chain" id="PRO_5021816586" description="peptidylprolyl isomerase" evidence="4">
    <location>
        <begin position="25"/>
        <end position="566"/>
    </location>
</feature>
<evidence type="ECO:0000256" key="1">
    <source>
        <dbReference type="ARBA" id="ARBA00013194"/>
    </source>
</evidence>
<dbReference type="CDD" id="cd00317">
    <property type="entry name" value="cyclophilin"/>
    <property type="match status" value="1"/>
</dbReference>
<protein>
    <recommendedName>
        <fullName evidence="1">peptidylprolyl isomerase</fullName>
        <ecNumber evidence="1">5.2.1.8</ecNumber>
    </recommendedName>
</protein>
<organism evidence="6 7">
    <name type="scientific">Aliikangiella marina</name>
    <dbReference type="NCBI Taxonomy" id="1712262"/>
    <lineage>
        <taxon>Bacteria</taxon>
        <taxon>Pseudomonadati</taxon>
        <taxon>Pseudomonadota</taxon>
        <taxon>Gammaproteobacteria</taxon>
        <taxon>Oceanospirillales</taxon>
        <taxon>Pleioneaceae</taxon>
        <taxon>Aliikangiella</taxon>
    </lineage>
</organism>
<evidence type="ECO:0000313" key="7">
    <source>
        <dbReference type="Proteomes" id="UP000317839"/>
    </source>
</evidence>
<dbReference type="SUPFAM" id="SSF50891">
    <property type="entry name" value="Cyclophilin-like"/>
    <property type="match status" value="1"/>
</dbReference>
<evidence type="ECO:0000313" key="6">
    <source>
        <dbReference type="EMBL" id="TQV74076.1"/>
    </source>
</evidence>
<dbReference type="SUPFAM" id="SSF48371">
    <property type="entry name" value="ARM repeat"/>
    <property type="match status" value="1"/>
</dbReference>
<evidence type="ECO:0000256" key="3">
    <source>
        <dbReference type="ARBA" id="ARBA00023235"/>
    </source>
</evidence>
<dbReference type="PRINTS" id="PR00153">
    <property type="entry name" value="CSAPPISMRASE"/>
</dbReference>